<keyword evidence="3" id="KW-1185">Reference proteome</keyword>
<protein>
    <submittedName>
        <fullName evidence="2">Uncharacterized protein</fullName>
    </submittedName>
</protein>
<dbReference type="AlphaFoldDB" id="A0A9P5U7S5"/>
<gene>
    <name evidence="2" type="ORF">BDP27DRAFT_1327557</name>
</gene>
<comment type="caution">
    <text evidence="2">The sequence shown here is derived from an EMBL/GenBank/DDBJ whole genome shotgun (WGS) entry which is preliminary data.</text>
</comment>
<accession>A0A9P5U7S5</accession>
<sequence>MPTFIFILIHLIPLIRVQWSSHITNESALSEAELAQYGDHFTRGTFTRMFGDGNVVRESTKVENKAIYQNIW</sequence>
<organism evidence="2 3">
    <name type="scientific">Rhodocollybia butyracea</name>
    <dbReference type="NCBI Taxonomy" id="206335"/>
    <lineage>
        <taxon>Eukaryota</taxon>
        <taxon>Fungi</taxon>
        <taxon>Dikarya</taxon>
        <taxon>Basidiomycota</taxon>
        <taxon>Agaricomycotina</taxon>
        <taxon>Agaricomycetes</taxon>
        <taxon>Agaricomycetidae</taxon>
        <taxon>Agaricales</taxon>
        <taxon>Marasmiineae</taxon>
        <taxon>Omphalotaceae</taxon>
        <taxon>Rhodocollybia</taxon>
    </lineage>
</organism>
<reference evidence="2" key="1">
    <citation type="submission" date="2020-11" db="EMBL/GenBank/DDBJ databases">
        <authorList>
            <consortium name="DOE Joint Genome Institute"/>
            <person name="Ahrendt S."/>
            <person name="Riley R."/>
            <person name="Andreopoulos W."/>
            <person name="Labutti K."/>
            <person name="Pangilinan J."/>
            <person name="Ruiz-Duenas F.J."/>
            <person name="Barrasa J.M."/>
            <person name="Sanchez-Garcia M."/>
            <person name="Camarero S."/>
            <person name="Miyauchi S."/>
            <person name="Serrano A."/>
            <person name="Linde D."/>
            <person name="Babiker R."/>
            <person name="Drula E."/>
            <person name="Ayuso-Fernandez I."/>
            <person name="Pacheco R."/>
            <person name="Padilla G."/>
            <person name="Ferreira P."/>
            <person name="Barriuso J."/>
            <person name="Kellner H."/>
            <person name="Castanera R."/>
            <person name="Alfaro M."/>
            <person name="Ramirez L."/>
            <person name="Pisabarro A.G."/>
            <person name="Kuo A."/>
            <person name="Tritt A."/>
            <person name="Lipzen A."/>
            <person name="He G."/>
            <person name="Yan M."/>
            <person name="Ng V."/>
            <person name="Cullen D."/>
            <person name="Martin F."/>
            <person name="Rosso M.-N."/>
            <person name="Henrissat B."/>
            <person name="Hibbett D."/>
            <person name="Martinez A.T."/>
            <person name="Grigoriev I.V."/>
        </authorList>
    </citation>
    <scope>NUCLEOTIDE SEQUENCE</scope>
    <source>
        <strain evidence="2">AH 40177</strain>
    </source>
</reference>
<dbReference type="Proteomes" id="UP000772434">
    <property type="component" value="Unassembled WGS sequence"/>
</dbReference>
<evidence type="ECO:0000313" key="3">
    <source>
        <dbReference type="Proteomes" id="UP000772434"/>
    </source>
</evidence>
<keyword evidence="1" id="KW-0732">Signal</keyword>
<feature type="signal peptide" evidence="1">
    <location>
        <begin position="1"/>
        <end position="17"/>
    </location>
</feature>
<name>A0A9P5U7S5_9AGAR</name>
<proteinExistence type="predicted"/>
<dbReference type="EMBL" id="JADNRY010000063">
    <property type="protein sequence ID" value="KAF9068223.1"/>
    <property type="molecule type" value="Genomic_DNA"/>
</dbReference>
<feature type="chain" id="PRO_5040305503" evidence="1">
    <location>
        <begin position="18"/>
        <end position="72"/>
    </location>
</feature>
<evidence type="ECO:0000313" key="2">
    <source>
        <dbReference type="EMBL" id="KAF9068223.1"/>
    </source>
</evidence>
<evidence type="ECO:0000256" key="1">
    <source>
        <dbReference type="SAM" id="SignalP"/>
    </source>
</evidence>